<dbReference type="EMBL" id="JALAAR010000012">
    <property type="protein sequence ID" value="MEH8018420.1"/>
    <property type="molecule type" value="Genomic_DNA"/>
</dbReference>
<feature type="domain" description="Solute-binding protein family 3/N-terminal" evidence="4">
    <location>
        <begin position="23"/>
        <end position="236"/>
    </location>
</feature>
<dbReference type="SUPFAM" id="SSF53850">
    <property type="entry name" value="Periplasmic binding protein-like II"/>
    <property type="match status" value="1"/>
</dbReference>
<evidence type="ECO:0000313" key="6">
    <source>
        <dbReference type="Proteomes" id="UP001375382"/>
    </source>
</evidence>
<gene>
    <name evidence="5" type="ORF">MN202_14355</name>
</gene>
<dbReference type="Gene3D" id="3.40.190.10">
    <property type="entry name" value="Periplasmic binding protein-like II"/>
    <property type="match status" value="2"/>
</dbReference>
<keyword evidence="2 3" id="KW-0732">Signal</keyword>
<evidence type="ECO:0000259" key="4">
    <source>
        <dbReference type="SMART" id="SM00062"/>
    </source>
</evidence>
<comment type="caution">
    <text evidence="5">The sequence shown here is derived from an EMBL/GenBank/DDBJ whole genome shotgun (WGS) entry which is preliminary data.</text>
</comment>
<dbReference type="RefSeq" id="WP_335736826.1">
    <property type="nucleotide sequence ID" value="NZ_JALAAR010000012.1"/>
</dbReference>
<name>A0ABU8C8X6_9GAMM</name>
<accession>A0ABU8C8X6</accession>
<comment type="similarity">
    <text evidence="1">Belongs to the bacterial solute-binding protein 3 family.</text>
</comment>
<reference evidence="5 6" key="1">
    <citation type="journal article" date="2023" name="Ecotoxicol. Environ. Saf.">
        <title>Mercury remediation potential of mercury-resistant strain Rheinheimera metallidurans sp. nov. isolated from a municipal waste dumping site.</title>
        <authorList>
            <person name="Yadav V."/>
            <person name="Manjhi A."/>
            <person name="Vadakedath N."/>
        </authorList>
    </citation>
    <scope>NUCLEOTIDE SEQUENCE [LARGE SCALE GENOMIC DNA]</scope>
    <source>
        <strain evidence="5 6">E-49</strain>
    </source>
</reference>
<dbReference type="PANTHER" id="PTHR35936:SF25">
    <property type="entry name" value="ABC TRANSPORTER SUBSTRATE-BINDING PROTEIN"/>
    <property type="match status" value="1"/>
</dbReference>
<evidence type="ECO:0000313" key="5">
    <source>
        <dbReference type="EMBL" id="MEH8018420.1"/>
    </source>
</evidence>
<dbReference type="PANTHER" id="PTHR35936">
    <property type="entry name" value="MEMBRANE-BOUND LYTIC MUREIN TRANSGLYCOSYLASE F"/>
    <property type="match status" value="1"/>
</dbReference>
<proteinExistence type="inferred from homology"/>
<dbReference type="Pfam" id="PF00497">
    <property type="entry name" value="SBP_bac_3"/>
    <property type="match status" value="1"/>
</dbReference>
<sequence length="237" mass="26561">MIKCSYMLLLLLLSSLPVCAAKPLRIGLHLSAPWSYYDQHGELTGLEYQLVSRIFSRAGYEVSYELHSYSRLLKQFSDKKLDCASPVAVQIDGAYYTAAYLPFQDVAVSLASRELQLTSISQLSTLRIVAYQQAQQVLGEQFQQAVAQASYVEMAERERQLELLFNHRVDVVIGERRVLQYLAAQQAPQQPIQLHPLFAEQGYPAACWMPELTAAFNAGLQQMASSGELEQILSSAH</sequence>
<dbReference type="Proteomes" id="UP001375382">
    <property type="component" value="Unassembled WGS sequence"/>
</dbReference>
<evidence type="ECO:0000256" key="1">
    <source>
        <dbReference type="ARBA" id="ARBA00010333"/>
    </source>
</evidence>
<organism evidence="5 6">
    <name type="scientific">Rheinheimera muenzenbergensis</name>
    <dbReference type="NCBI Taxonomy" id="1193628"/>
    <lineage>
        <taxon>Bacteria</taxon>
        <taxon>Pseudomonadati</taxon>
        <taxon>Pseudomonadota</taxon>
        <taxon>Gammaproteobacteria</taxon>
        <taxon>Chromatiales</taxon>
        <taxon>Chromatiaceae</taxon>
        <taxon>Rheinheimera</taxon>
    </lineage>
</organism>
<evidence type="ECO:0000256" key="3">
    <source>
        <dbReference type="SAM" id="SignalP"/>
    </source>
</evidence>
<evidence type="ECO:0000256" key="2">
    <source>
        <dbReference type="ARBA" id="ARBA00022729"/>
    </source>
</evidence>
<protein>
    <submittedName>
        <fullName evidence="5">Transporter substrate-binding domain-containing protein</fullName>
    </submittedName>
</protein>
<feature type="signal peptide" evidence="3">
    <location>
        <begin position="1"/>
        <end position="20"/>
    </location>
</feature>
<dbReference type="InterPro" id="IPR001638">
    <property type="entry name" value="Solute-binding_3/MltF_N"/>
</dbReference>
<dbReference type="SMART" id="SM00062">
    <property type="entry name" value="PBPb"/>
    <property type="match status" value="1"/>
</dbReference>
<keyword evidence="6" id="KW-1185">Reference proteome</keyword>
<feature type="chain" id="PRO_5047181465" evidence="3">
    <location>
        <begin position="21"/>
        <end position="237"/>
    </location>
</feature>